<dbReference type="SUPFAM" id="SSF56601">
    <property type="entry name" value="beta-lactamase/transpeptidase-like"/>
    <property type="match status" value="1"/>
</dbReference>
<dbReference type="RefSeq" id="WP_343952152.1">
    <property type="nucleotide sequence ID" value="NZ_BAAAHQ010000023.1"/>
</dbReference>
<feature type="signal peptide" evidence="3">
    <location>
        <begin position="1"/>
        <end position="28"/>
    </location>
</feature>
<evidence type="ECO:0000313" key="5">
    <source>
        <dbReference type="EMBL" id="GAA0937770.1"/>
    </source>
</evidence>
<keyword evidence="5" id="KW-0378">Hydrolase</keyword>
<keyword evidence="2" id="KW-0472">Membrane</keyword>
<protein>
    <submittedName>
        <fullName evidence="5">Serine hydrolase domain-containing protein</fullName>
    </submittedName>
</protein>
<dbReference type="PANTHER" id="PTHR46825">
    <property type="entry name" value="D-ALANYL-D-ALANINE-CARBOXYPEPTIDASE/ENDOPEPTIDASE AMPH"/>
    <property type="match status" value="1"/>
</dbReference>
<organism evidence="5 6">
    <name type="scientific">Nonomuraea longicatena</name>
    <dbReference type="NCBI Taxonomy" id="83682"/>
    <lineage>
        <taxon>Bacteria</taxon>
        <taxon>Bacillati</taxon>
        <taxon>Actinomycetota</taxon>
        <taxon>Actinomycetes</taxon>
        <taxon>Streptosporangiales</taxon>
        <taxon>Streptosporangiaceae</taxon>
        <taxon>Nonomuraea</taxon>
    </lineage>
</organism>
<dbReference type="InterPro" id="IPR050491">
    <property type="entry name" value="AmpC-like"/>
</dbReference>
<dbReference type="Gene3D" id="3.40.710.10">
    <property type="entry name" value="DD-peptidase/beta-lactamase superfamily"/>
    <property type="match status" value="1"/>
</dbReference>
<evidence type="ECO:0000256" key="3">
    <source>
        <dbReference type="SAM" id="SignalP"/>
    </source>
</evidence>
<dbReference type="PANTHER" id="PTHR46825:SF11">
    <property type="entry name" value="PENICILLIN-BINDING PROTEIN 4"/>
    <property type="match status" value="1"/>
</dbReference>
<name>A0ABP4AKA5_9ACTN</name>
<dbReference type="PROSITE" id="PS51318">
    <property type="entry name" value="TAT"/>
    <property type="match status" value="1"/>
</dbReference>
<gene>
    <name evidence="5" type="ORF">GCM10009560_47350</name>
</gene>
<keyword evidence="3" id="KW-0732">Signal</keyword>
<evidence type="ECO:0000259" key="4">
    <source>
        <dbReference type="Pfam" id="PF00144"/>
    </source>
</evidence>
<sequence length="390" mass="42190">MTPTRRTLLTGALATTALTAGSMLPAHAERAAPTPPQLRPGGEFDDYLARLAQSDQFSGTVLLVHRSRRVLTRSYGMADASRSIPNGPDTIFKLASLSKCFTGIALAQLAAQDKVDLHAPLGDYLNGFAAETAKVTLHHLLTHTAGMGQYSQAPEFHAGLPRWSTEAEMMDGVLNIIKKQETAPAFTPGTRYVYSNSGFFVLGAVVAAASGLPFHDYVRRDVLTRARMQRSNLYTKPQVLDSRDIAHPYWTLRSGERADFTTSEYFGFVGGPADGVYASAPDLLAFVAALDEDALLPAAYTTAFTTGKVLLAPTDKPVLPADARFYGYGFRDTIIAGHRVWGHSGSAMGVATNLDVFPDLDWIAVILSNYDTPITPIVIKARELITRTIP</sequence>
<dbReference type="InterPro" id="IPR012338">
    <property type="entry name" value="Beta-lactam/transpept-like"/>
</dbReference>
<feature type="chain" id="PRO_5046335511" evidence="3">
    <location>
        <begin position="29"/>
        <end position="390"/>
    </location>
</feature>
<dbReference type="InterPro" id="IPR006311">
    <property type="entry name" value="TAT_signal"/>
</dbReference>
<evidence type="ECO:0000256" key="1">
    <source>
        <dbReference type="ARBA" id="ARBA00004370"/>
    </source>
</evidence>
<dbReference type="GO" id="GO:0016787">
    <property type="term" value="F:hydrolase activity"/>
    <property type="evidence" value="ECO:0007669"/>
    <property type="project" value="UniProtKB-KW"/>
</dbReference>
<proteinExistence type="predicted"/>
<feature type="domain" description="Beta-lactamase-related" evidence="4">
    <location>
        <begin position="44"/>
        <end position="375"/>
    </location>
</feature>
<comment type="caution">
    <text evidence="5">The sequence shown here is derived from an EMBL/GenBank/DDBJ whole genome shotgun (WGS) entry which is preliminary data.</text>
</comment>
<comment type="subcellular location">
    <subcellularLocation>
        <location evidence="1">Membrane</location>
    </subcellularLocation>
</comment>
<dbReference type="EMBL" id="BAAAHQ010000023">
    <property type="protein sequence ID" value="GAA0937770.1"/>
    <property type="molecule type" value="Genomic_DNA"/>
</dbReference>
<keyword evidence="6" id="KW-1185">Reference proteome</keyword>
<dbReference type="Proteomes" id="UP001501578">
    <property type="component" value="Unassembled WGS sequence"/>
</dbReference>
<dbReference type="Pfam" id="PF00144">
    <property type="entry name" value="Beta-lactamase"/>
    <property type="match status" value="1"/>
</dbReference>
<accession>A0ABP4AKA5</accession>
<evidence type="ECO:0000256" key="2">
    <source>
        <dbReference type="ARBA" id="ARBA00023136"/>
    </source>
</evidence>
<reference evidence="6" key="1">
    <citation type="journal article" date="2019" name="Int. J. Syst. Evol. Microbiol.">
        <title>The Global Catalogue of Microorganisms (GCM) 10K type strain sequencing project: providing services to taxonomists for standard genome sequencing and annotation.</title>
        <authorList>
            <consortium name="The Broad Institute Genomics Platform"/>
            <consortium name="The Broad Institute Genome Sequencing Center for Infectious Disease"/>
            <person name="Wu L."/>
            <person name="Ma J."/>
        </authorList>
    </citation>
    <scope>NUCLEOTIDE SEQUENCE [LARGE SCALE GENOMIC DNA]</scope>
    <source>
        <strain evidence="6">JCM 11136</strain>
    </source>
</reference>
<dbReference type="InterPro" id="IPR001466">
    <property type="entry name" value="Beta-lactam-related"/>
</dbReference>
<evidence type="ECO:0000313" key="6">
    <source>
        <dbReference type="Proteomes" id="UP001501578"/>
    </source>
</evidence>